<accession>A0A8J3BSZ2</accession>
<dbReference type="AlphaFoldDB" id="A0A8J3BSZ2"/>
<sequence>MSEILYIESGAMTDREIHLSTDDDHVPMTTNERAAWAYLTSVVLTTAGYLALMIGRLLHEPVAEISWVWPLVWTLVASVTGTIALTIVLTVAAIIAGARGGAGLRDAAAVADVTDVRDKEIDRRSGRGAAVVFGTGAGIGLILTMIDADRFWIGNALFVACALGAVWETTTKIRLYRRGF</sequence>
<name>A0A8J3BSZ2_9ACTN</name>
<reference evidence="2" key="2">
    <citation type="submission" date="2020-09" db="EMBL/GenBank/DDBJ databases">
        <authorList>
            <person name="Sun Q."/>
            <person name="Zhou Y."/>
        </authorList>
    </citation>
    <scope>NUCLEOTIDE SEQUENCE</scope>
    <source>
        <strain evidence="2">CGMCC 4.7299</strain>
    </source>
</reference>
<gene>
    <name evidence="2" type="ORF">GCM10012284_06910</name>
</gene>
<evidence type="ECO:0000313" key="3">
    <source>
        <dbReference type="Proteomes" id="UP000656042"/>
    </source>
</evidence>
<organism evidence="2 3">
    <name type="scientific">Mangrovihabitans endophyticus</name>
    <dbReference type="NCBI Taxonomy" id="1751298"/>
    <lineage>
        <taxon>Bacteria</taxon>
        <taxon>Bacillati</taxon>
        <taxon>Actinomycetota</taxon>
        <taxon>Actinomycetes</taxon>
        <taxon>Micromonosporales</taxon>
        <taxon>Micromonosporaceae</taxon>
        <taxon>Mangrovihabitans</taxon>
    </lineage>
</organism>
<protein>
    <submittedName>
        <fullName evidence="2">Uncharacterized protein</fullName>
    </submittedName>
</protein>
<comment type="caution">
    <text evidence="2">The sequence shown here is derived from an EMBL/GenBank/DDBJ whole genome shotgun (WGS) entry which is preliminary data.</text>
</comment>
<keyword evidence="1" id="KW-0472">Membrane</keyword>
<keyword evidence="1" id="KW-1133">Transmembrane helix</keyword>
<proteinExistence type="predicted"/>
<keyword evidence="3" id="KW-1185">Reference proteome</keyword>
<feature type="transmembrane region" description="Helical" evidence="1">
    <location>
        <begin position="35"/>
        <end position="55"/>
    </location>
</feature>
<dbReference type="EMBL" id="BMMX01000001">
    <property type="protein sequence ID" value="GGK75538.1"/>
    <property type="molecule type" value="Genomic_DNA"/>
</dbReference>
<feature type="transmembrane region" description="Helical" evidence="1">
    <location>
        <begin position="152"/>
        <end position="170"/>
    </location>
</feature>
<dbReference type="Proteomes" id="UP000656042">
    <property type="component" value="Unassembled WGS sequence"/>
</dbReference>
<reference evidence="2" key="1">
    <citation type="journal article" date="2014" name="Int. J. Syst. Evol. Microbiol.">
        <title>Complete genome sequence of Corynebacterium casei LMG S-19264T (=DSM 44701T), isolated from a smear-ripened cheese.</title>
        <authorList>
            <consortium name="US DOE Joint Genome Institute (JGI-PGF)"/>
            <person name="Walter F."/>
            <person name="Albersmeier A."/>
            <person name="Kalinowski J."/>
            <person name="Ruckert C."/>
        </authorList>
    </citation>
    <scope>NUCLEOTIDE SEQUENCE</scope>
    <source>
        <strain evidence="2">CGMCC 4.7299</strain>
    </source>
</reference>
<keyword evidence="1" id="KW-0812">Transmembrane</keyword>
<feature type="transmembrane region" description="Helical" evidence="1">
    <location>
        <begin position="128"/>
        <end position="146"/>
    </location>
</feature>
<evidence type="ECO:0000256" key="1">
    <source>
        <dbReference type="SAM" id="Phobius"/>
    </source>
</evidence>
<evidence type="ECO:0000313" key="2">
    <source>
        <dbReference type="EMBL" id="GGK75538.1"/>
    </source>
</evidence>
<feature type="transmembrane region" description="Helical" evidence="1">
    <location>
        <begin position="67"/>
        <end position="95"/>
    </location>
</feature>